<evidence type="ECO:0000313" key="4">
    <source>
        <dbReference type="Proteomes" id="UP000078343"/>
    </source>
</evidence>
<dbReference type="InterPro" id="IPR011009">
    <property type="entry name" value="Kinase-like_dom_sf"/>
</dbReference>
<evidence type="ECO:0000256" key="1">
    <source>
        <dbReference type="ARBA" id="ARBA00011961"/>
    </source>
</evidence>
<name>A0A178ZH89_9EURO</name>
<dbReference type="AlphaFoldDB" id="A0A178ZH89"/>
<proteinExistence type="predicted"/>
<dbReference type="GeneID" id="30010633"/>
<dbReference type="RefSeq" id="XP_018692534.1">
    <property type="nucleotide sequence ID" value="XM_018837974.1"/>
</dbReference>
<accession>A0A178ZH89</accession>
<dbReference type="EMBL" id="LVYI01000005">
    <property type="protein sequence ID" value="OAP59167.1"/>
    <property type="molecule type" value="Genomic_DNA"/>
</dbReference>
<reference evidence="3 4" key="1">
    <citation type="submission" date="2016-04" db="EMBL/GenBank/DDBJ databases">
        <title>Draft genome of Fonsecaea erecta CBS 125763.</title>
        <authorList>
            <person name="Weiss V.A."/>
            <person name="Vicente V.A."/>
            <person name="Raittz R.T."/>
            <person name="Moreno L.F."/>
            <person name="De Souza E.M."/>
            <person name="Pedrosa F.O."/>
            <person name="Steffens M.B."/>
            <person name="Faoro H."/>
            <person name="Tadra-Sfeir M.Z."/>
            <person name="Najafzadeh M.J."/>
            <person name="Felipe M.S."/>
            <person name="Teixeira M."/>
            <person name="Sun J."/>
            <person name="Xi L."/>
            <person name="Gomes R."/>
            <person name="De Azevedo C.M."/>
            <person name="Salgado C.G."/>
            <person name="Da Silva M.B."/>
            <person name="Nascimento M.F."/>
            <person name="Queiroz-Telles F."/>
            <person name="Attili D.S."/>
            <person name="Gorbushina A."/>
        </authorList>
    </citation>
    <scope>NUCLEOTIDE SEQUENCE [LARGE SCALE GENOMIC DNA]</scope>
    <source>
        <strain evidence="3 4">CBS 125763</strain>
    </source>
</reference>
<evidence type="ECO:0000313" key="3">
    <source>
        <dbReference type="EMBL" id="OAP59167.1"/>
    </source>
</evidence>
<evidence type="ECO:0000256" key="2">
    <source>
        <dbReference type="ARBA" id="ARBA00048655"/>
    </source>
</evidence>
<comment type="catalytic activity">
    <reaction evidence="2">
        <text>N(6)-D-ribulosyl-L-lysyl-[protein] + ATP = N(6)-(3-O-phospho-D-ribulosyl)-L-lysyl-[protein] + ADP + H(+)</text>
        <dbReference type="Rhea" id="RHEA:48432"/>
        <dbReference type="Rhea" id="RHEA-COMP:12103"/>
        <dbReference type="Rhea" id="RHEA-COMP:12104"/>
        <dbReference type="ChEBI" id="CHEBI:15378"/>
        <dbReference type="ChEBI" id="CHEBI:30616"/>
        <dbReference type="ChEBI" id="CHEBI:90418"/>
        <dbReference type="ChEBI" id="CHEBI:90420"/>
        <dbReference type="ChEBI" id="CHEBI:456216"/>
        <dbReference type="EC" id="2.7.1.172"/>
    </reaction>
    <physiologicalReaction direction="left-to-right" evidence="2">
        <dbReference type="Rhea" id="RHEA:48433"/>
    </physiologicalReaction>
</comment>
<organism evidence="3 4">
    <name type="scientific">Fonsecaea erecta</name>
    <dbReference type="NCBI Taxonomy" id="1367422"/>
    <lineage>
        <taxon>Eukaryota</taxon>
        <taxon>Fungi</taxon>
        <taxon>Dikarya</taxon>
        <taxon>Ascomycota</taxon>
        <taxon>Pezizomycotina</taxon>
        <taxon>Eurotiomycetes</taxon>
        <taxon>Chaetothyriomycetidae</taxon>
        <taxon>Chaetothyriales</taxon>
        <taxon>Herpotrichiellaceae</taxon>
        <taxon>Fonsecaea</taxon>
    </lineage>
</organism>
<keyword evidence="4" id="KW-1185">Reference proteome</keyword>
<gene>
    <name evidence="3" type="ORF">AYL99_06465</name>
</gene>
<dbReference type="SUPFAM" id="SSF56112">
    <property type="entry name" value="Protein kinase-like (PK-like)"/>
    <property type="match status" value="1"/>
</dbReference>
<dbReference type="Gene3D" id="3.90.1200.10">
    <property type="match status" value="1"/>
</dbReference>
<sequence length="367" mass="41565">MTAVVSQRLIYEGPKPTTIEGNFPVDDNIINCFPVQTTVLSANKCGQSKWTTTARLDVKRPDGTPASYFLKCAAGEAGRVMIEGEYNSMSELYKTMPELFPKPYTWGKCSGSAIDTYYFLAEFIDMSDRAPEPQQLCSKLARLHKTSVSPTGMFGFHITTCQGRIPQAVAWESNWTTYFTNLLRHVIALDNAENGGWDALSALEDRLLERVVPYLLDNLTKDGRVVKPSLIHGDLWEGNTGTSYYTGDIYLFDAAAMYAHHEFEIGNWRCCYNKIHNKVYTQTYLRCNGPSEPTEEWADRNRLYCIYYNILYSVNHRSQGKAVRQTAFDDMYYLIDKFAPFPEGQGPERITVADRATLSDEGDHTKG</sequence>
<dbReference type="GO" id="GO:0102193">
    <property type="term" value="F:protein-ribulosamine 3-kinase activity"/>
    <property type="evidence" value="ECO:0007669"/>
    <property type="project" value="UniProtKB-EC"/>
</dbReference>
<dbReference type="PANTHER" id="PTHR12149:SF8">
    <property type="entry name" value="PROTEIN-RIBULOSAMINE 3-KINASE"/>
    <property type="match status" value="1"/>
</dbReference>
<dbReference type="Pfam" id="PF03881">
    <property type="entry name" value="Fructosamin_kin"/>
    <property type="match status" value="1"/>
</dbReference>
<comment type="caution">
    <text evidence="3">The sequence shown here is derived from an EMBL/GenBank/DDBJ whole genome shotgun (WGS) entry which is preliminary data.</text>
</comment>
<dbReference type="InterPro" id="IPR016477">
    <property type="entry name" value="Fructo-/Ketosamine-3-kinase"/>
</dbReference>
<dbReference type="EC" id="2.7.1.172" evidence="1"/>
<protein>
    <recommendedName>
        <fullName evidence="1">protein-ribulosamine 3-kinase</fullName>
        <ecNumber evidence="1">2.7.1.172</ecNumber>
    </recommendedName>
</protein>
<dbReference type="OrthoDB" id="5772781at2759"/>
<dbReference type="Proteomes" id="UP000078343">
    <property type="component" value="Unassembled WGS sequence"/>
</dbReference>
<dbReference type="PANTHER" id="PTHR12149">
    <property type="entry name" value="FRUCTOSAMINE 3 KINASE-RELATED PROTEIN"/>
    <property type="match status" value="1"/>
</dbReference>